<keyword evidence="6 7" id="KW-0269">Exonuclease</keyword>
<name>A0A926E7M8_9FIRM</name>
<comment type="similarity">
    <text evidence="1 7">Belongs to the SbcD family.</text>
</comment>
<reference evidence="10" key="1">
    <citation type="submission" date="2020-08" db="EMBL/GenBank/DDBJ databases">
        <title>Genome public.</title>
        <authorList>
            <person name="Liu C."/>
            <person name="Sun Q."/>
        </authorList>
    </citation>
    <scope>NUCLEOTIDE SEQUENCE</scope>
    <source>
        <strain evidence="10">NSJ-24</strain>
    </source>
</reference>
<dbReference type="NCBIfam" id="TIGR00619">
    <property type="entry name" value="sbcd"/>
    <property type="match status" value="1"/>
</dbReference>
<evidence type="ECO:0000259" key="8">
    <source>
        <dbReference type="Pfam" id="PF00149"/>
    </source>
</evidence>
<evidence type="ECO:0000256" key="3">
    <source>
        <dbReference type="ARBA" id="ARBA00013365"/>
    </source>
</evidence>
<dbReference type="Pfam" id="PF12320">
    <property type="entry name" value="SbcD_C"/>
    <property type="match status" value="1"/>
</dbReference>
<comment type="subunit">
    <text evidence="2 7">Heterodimer of SbcC and SbcD.</text>
</comment>
<protein>
    <recommendedName>
        <fullName evidence="3 7">Nuclease SbcCD subunit D</fullName>
    </recommendedName>
</protein>
<sequence>MKFIHLSDLHIGKRVNGFSMMEDQEYILNEIINIIDNEEPQAVILAGDIYDKAIPQADAVELLDDFLVKLSERRLQVFVISGNHDSPERLAFGRRLMEDSGIYVAPVYDGNVKPFTVKDDYGEVNIFLLPFIKPVHVRKAFPQQVHEIESYNDAVRVAIENMDIDSSVRSVLVIHQFVTGAVRSESEDMTLSAGGSDNIDCGIFKKFDYVALGHIHKPQNIGSPNIRYCGTPLKYSFSESLHEKSVTVAELEEKGSLSVRTVPLKPMRDMVEIRGEYDRVTAKSFYEGTTYRSDYMHITLTDEEEIPEVIGRLRSVYPNLMKVDYHNTRTQSTGIVDVVKMPEVHMPLNIFEEFYEKQNNAPLSQEQSGLLRKLIEEVWEEEK</sequence>
<dbReference type="EMBL" id="JACRTA010000003">
    <property type="protein sequence ID" value="MBC8568852.1"/>
    <property type="molecule type" value="Genomic_DNA"/>
</dbReference>
<dbReference type="Proteomes" id="UP000610862">
    <property type="component" value="Unassembled WGS sequence"/>
</dbReference>
<evidence type="ECO:0000259" key="9">
    <source>
        <dbReference type="Pfam" id="PF12320"/>
    </source>
</evidence>
<evidence type="ECO:0000256" key="2">
    <source>
        <dbReference type="ARBA" id="ARBA00011322"/>
    </source>
</evidence>
<dbReference type="InterPro" id="IPR041796">
    <property type="entry name" value="Mre11_N"/>
</dbReference>
<evidence type="ECO:0000256" key="7">
    <source>
        <dbReference type="RuleBase" id="RU363069"/>
    </source>
</evidence>
<feature type="domain" description="Calcineurin-like phosphoesterase" evidence="8">
    <location>
        <begin position="1"/>
        <end position="218"/>
    </location>
</feature>
<keyword evidence="7" id="KW-0255">Endonuclease</keyword>
<evidence type="ECO:0000313" key="10">
    <source>
        <dbReference type="EMBL" id="MBC8568852.1"/>
    </source>
</evidence>
<accession>A0A926E7M8</accession>
<gene>
    <name evidence="7" type="primary">sbcD</name>
    <name evidence="10" type="ORF">H8692_08785</name>
</gene>
<dbReference type="GO" id="GO:0008408">
    <property type="term" value="F:3'-5' exonuclease activity"/>
    <property type="evidence" value="ECO:0007669"/>
    <property type="project" value="InterPro"/>
</dbReference>
<keyword evidence="7" id="KW-0235">DNA replication</keyword>
<organism evidence="10 11">
    <name type="scientific">Lentihominibacter hominis</name>
    <dbReference type="NCBI Taxonomy" id="2763645"/>
    <lineage>
        <taxon>Bacteria</taxon>
        <taxon>Bacillati</taxon>
        <taxon>Bacillota</taxon>
        <taxon>Clostridia</taxon>
        <taxon>Peptostreptococcales</taxon>
        <taxon>Anaerovoracaceae</taxon>
        <taxon>Lentihominibacter</taxon>
    </lineage>
</organism>
<dbReference type="GO" id="GO:0006260">
    <property type="term" value="P:DNA replication"/>
    <property type="evidence" value="ECO:0007669"/>
    <property type="project" value="UniProtKB-KW"/>
</dbReference>
<evidence type="ECO:0000256" key="4">
    <source>
        <dbReference type="ARBA" id="ARBA00022722"/>
    </source>
</evidence>
<dbReference type="PANTHER" id="PTHR30337">
    <property type="entry name" value="COMPONENT OF ATP-DEPENDENT DSDNA EXONUCLEASE"/>
    <property type="match status" value="1"/>
</dbReference>
<keyword evidence="11" id="KW-1185">Reference proteome</keyword>
<dbReference type="PANTHER" id="PTHR30337:SF0">
    <property type="entry name" value="NUCLEASE SBCCD SUBUNIT D"/>
    <property type="match status" value="1"/>
</dbReference>
<dbReference type="GO" id="GO:0006310">
    <property type="term" value="P:DNA recombination"/>
    <property type="evidence" value="ECO:0007669"/>
    <property type="project" value="UniProtKB-KW"/>
</dbReference>
<dbReference type="SUPFAM" id="SSF56300">
    <property type="entry name" value="Metallo-dependent phosphatases"/>
    <property type="match status" value="1"/>
</dbReference>
<evidence type="ECO:0000256" key="6">
    <source>
        <dbReference type="ARBA" id="ARBA00022839"/>
    </source>
</evidence>
<evidence type="ECO:0000256" key="1">
    <source>
        <dbReference type="ARBA" id="ARBA00010555"/>
    </source>
</evidence>
<dbReference type="Pfam" id="PF00149">
    <property type="entry name" value="Metallophos"/>
    <property type="match status" value="1"/>
</dbReference>
<dbReference type="InterPro" id="IPR029052">
    <property type="entry name" value="Metallo-depent_PP-like"/>
</dbReference>
<dbReference type="GO" id="GO:0004519">
    <property type="term" value="F:endonuclease activity"/>
    <property type="evidence" value="ECO:0007669"/>
    <property type="project" value="UniProtKB-KW"/>
</dbReference>
<keyword evidence="4 7" id="KW-0540">Nuclease</keyword>
<comment type="caution">
    <text evidence="10">The sequence shown here is derived from an EMBL/GenBank/DDBJ whole genome shotgun (WGS) entry which is preliminary data.</text>
</comment>
<feature type="domain" description="Nuclease SbcCD subunit D C-terminal" evidence="9">
    <location>
        <begin position="267"/>
        <end position="358"/>
    </location>
</feature>
<dbReference type="InterPro" id="IPR004593">
    <property type="entry name" value="SbcD"/>
</dbReference>
<dbReference type="InterPro" id="IPR050535">
    <property type="entry name" value="DNA_Repair-Maintenance_Comp"/>
</dbReference>
<dbReference type="InterPro" id="IPR004843">
    <property type="entry name" value="Calcineurin-like_PHP"/>
</dbReference>
<evidence type="ECO:0000313" key="11">
    <source>
        <dbReference type="Proteomes" id="UP000610862"/>
    </source>
</evidence>
<proteinExistence type="inferred from homology"/>
<comment type="function">
    <text evidence="7">SbcCD cleaves DNA hairpin structures. These structures can inhibit DNA replication and are intermediates in certain DNA recombination reactions. The complex acts as a 3'-&gt;5' double strand exonuclease that can open hairpins. It also has a 5' single-strand endonuclease activity.</text>
</comment>
<evidence type="ECO:0000256" key="5">
    <source>
        <dbReference type="ARBA" id="ARBA00022801"/>
    </source>
</evidence>
<dbReference type="Gene3D" id="3.60.21.10">
    <property type="match status" value="1"/>
</dbReference>
<keyword evidence="7" id="KW-0233">DNA recombination</keyword>
<dbReference type="RefSeq" id="WP_187525504.1">
    <property type="nucleotide sequence ID" value="NZ_JACRTA010000003.1"/>
</dbReference>
<dbReference type="AlphaFoldDB" id="A0A926E7M8"/>
<dbReference type="CDD" id="cd00840">
    <property type="entry name" value="MPP_Mre11_N"/>
    <property type="match status" value="1"/>
</dbReference>
<keyword evidence="5 7" id="KW-0378">Hydrolase</keyword>
<dbReference type="InterPro" id="IPR026843">
    <property type="entry name" value="SbcD_C"/>
</dbReference>